<evidence type="ECO:0000313" key="4">
    <source>
        <dbReference type="Ensembl" id="ENSMMOP00000007006.1"/>
    </source>
</evidence>
<reference evidence="4" key="1">
    <citation type="submission" date="2025-08" db="UniProtKB">
        <authorList>
            <consortium name="Ensembl"/>
        </authorList>
    </citation>
    <scope>IDENTIFICATION</scope>
</reference>
<dbReference type="InterPro" id="IPR026512">
    <property type="entry name" value="RGS7BP/RGS9BP"/>
</dbReference>
<name>A0A3Q3VVQ6_MOLML</name>
<dbReference type="STRING" id="94237.ENSMMOP00000007006"/>
<dbReference type="OMA" id="KVGDDCT"/>
<dbReference type="AlphaFoldDB" id="A0A3Q3VVQ6"/>
<protein>
    <submittedName>
        <fullName evidence="4">Uncharacterized protein</fullName>
    </submittedName>
</protein>
<keyword evidence="3" id="KW-0472">Membrane</keyword>
<evidence type="ECO:0000256" key="3">
    <source>
        <dbReference type="SAM" id="Phobius"/>
    </source>
</evidence>
<dbReference type="Proteomes" id="UP000261620">
    <property type="component" value="Unplaced"/>
</dbReference>
<comment type="similarity">
    <text evidence="1">Belongs to the RGS7BP/RGS9BP family.</text>
</comment>
<keyword evidence="3" id="KW-0812">Transmembrane</keyword>
<proteinExistence type="inferred from homology"/>
<keyword evidence="2" id="KW-0734">Signal transduction inhibitor</keyword>
<feature type="transmembrane region" description="Helical" evidence="3">
    <location>
        <begin position="235"/>
        <end position="258"/>
    </location>
</feature>
<dbReference type="PANTHER" id="PTHR21029">
    <property type="entry name" value="R-SEVEN BINDING PROTEIN (R7BP) HOMOLOG"/>
    <property type="match status" value="1"/>
</dbReference>
<evidence type="ECO:0000256" key="2">
    <source>
        <dbReference type="ARBA" id="ARBA00022700"/>
    </source>
</evidence>
<sequence length="259" mass="28382">MPLVNNKVDDDCTVGADKALADGKALVDSLIKVVACYRHLASCAGGCTDSLKLRDELRQTKEKAQKLAEGICCHLTSHLRDKSLPQEHRKEMELLWVAFSSSMELLHVDMCKVFNIGDIFSLANSDNLVQTGLQGGGSEVAARALSVPDLNQAQSPSIPAGLEREERSTMEQEISQMSHMIDDMEMRVNVLRWTVEPHGAQYPDPLSSTDSASLALLSVDEEQPGRQPLCQRSQIFVFLLLLVVVLVAATLSVSVIFFS</sequence>
<keyword evidence="3" id="KW-1133">Transmembrane helix</keyword>
<keyword evidence="5" id="KW-1185">Reference proteome</keyword>
<dbReference type="GO" id="GO:0009968">
    <property type="term" value="P:negative regulation of signal transduction"/>
    <property type="evidence" value="ECO:0007669"/>
    <property type="project" value="UniProtKB-KW"/>
</dbReference>
<reference evidence="4" key="2">
    <citation type="submission" date="2025-09" db="UniProtKB">
        <authorList>
            <consortium name="Ensembl"/>
        </authorList>
    </citation>
    <scope>IDENTIFICATION</scope>
</reference>
<dbReference type="Ensembl" id="ENSMMOT00000007138.1">
    <property type="protein sequence ID" value="ENSMMOP00000007006.1"/>
    <property type="gene ID" value="ENSMMOG00000005448.1"/>
</dbReference>
<accession>A0A3Q3VVQ6</accession>
<organism evidence="4 5">
    <name type="scientific">Mola mola</name>
    <name type="common">Ocean sunfish</name>
    <name type="synonym">Tetraodon mola</name>
    <dbReference type="NCBI Taxonomy" id="94237"/>
    <lineage>
        <taxon>Eukaryota</taxon>
        <taxon>Metazoa</taxon>
        <taxon>Chordata</taxon>
        <taxon>Craniata</taxon>
        <taxon>Vertebrata</taxon>
        <taxon>Euteleostomi</taxon>
        <taxon>Actinopterygii</taxon>
        <taxon>Neopterygii</taxon>
        <taxon>Teleostei</taxon>
        <taxon>Neoteleostei</taxon>
        <taxon>Acanthomorphata</taxon>
        <taxon>Eupercaria</taxon>
        <taxon>Tetraodontiformes</taxon>
        <taxon>Molidae</taxon>
        <taxon>Mola</taxon>
    </lineage>
</organism>
<evidence type="ECO:0000313" key="5">
    <source>
        <dbReference type="Proteomes" id="UP000261620"/>
    </source>
</evidence>
<evidence type="ECO:0000256" key="1">
    <source>
        <dbReference type="ARBA" id="ARBA00007457"/>
    </source>
</evidence>